<dbReference type="PANTHER" id="PTHR11764:SF20">
    <property type="entry name" value="LANOSTEROL SYNTHASE"/>
    <property type="match status" value="1"/>
</dbReference>
<comment type="pathway">
    <text evidence="6">Terpene metabolism; lanosterol biosynthesis; lanosterol from farnesyl diphosphate: step 3/3.</text>
</comment>
<name>A0AAV7UJQ4_PLEWA</name>
<keyword evidence="3" id="KW-0413">Isomerase</keyword>
<dbReference type="AlphaFoldDB" id="A0AAV7UJQ4"/>
<evidence type="ECO:0000256" key="1">
    <source>
        <dbReference type="ARBA" id="ARBA00009755"/>
    </source>
</evidence>
<dbReference type="PANTHER" id="PTHR11764">
    <property type="entry name" value="TERPENE CYCLASE/MUTASE FAMILY MEMBER"/>
    <property type="match status" value="1"/>
</dbReference>
<reference evidence="11" key="1">
    <citation type="journal article" date="2022" name="bioRxiv">
        <title>Sequencing and chromosome-scale assembly of the giantPleurodeles waltlgenome.</title>
        <authorList>
            <person name="Brown T."/>
            <person name="Elewa A."/>
            <person name="Iarovenko S."/>
            <person name="Subramanian E."/>
            <person name="Araus A.J."/>
            <person name="Petzold A."/>
            <person name="Susuki M."/>
            <person name="Suzuki K.-i.T."/>
            <person name="Hayashi T."/>
            <person name="Toyoda A."/>
            <person name="Oliveira C."/>
            <person name="Osipova E."/>
            <person name="Leigh N.D."/>
            <person name="Simon A."/>
            <person name="Yun M.H."/>
        </authorList>
    </citation>
    <scope>NUCLEOTIDE SEQUENCE</scope>
    <source>
        <strain evidence="11">20211129_DDA</strain>
        <tissue evidence="11">Liver</tissue>
    </source>
</reference>
<dbReference type="Pfam" id="PF13249">
    <property type="entry name" value="SQHop_cyclase_N"/>
    <property type="match status" value="1"/>
</dbReference>
<dbReference type="GO" id="GO:0016104">
    <property type="term" value="P:triterpenoid biosynthetic process"/>
    <property type="evidence" value="ECO:0007669"/>
    <property type="project" value="InterPro"/>
</dbReference>
<evidence type="ECO:0000256" key="9">
    <source>
        <dbReference type="ARBA" id="ARBA00082002"/>
    </source>
</evidence>
<dbReference type="EC" id="5.4.99.7" evidence="4"/>
<dbReference type="SUPFAM" id="SSF48239">
    <property type="entry name" value="Terpenoid cyclases/Protein prenyltransferases"/>
    <property type="match status" value="2"/>
</dbReference>
<proteinExistence type="inferred from homology"/>
<evidence type="ECO:0000256" key="5">
    <source>
        <dbReference type="ARBA" id="ARBA00055567"/>
    </source>
</evidence>
<dbReference type="InterPro" id="IPR032697">
    <property type="entry name" value="SQ_cyclase_N"/>
</dbReference>
<organism evidence="11 12">
    <name type="scientific">Pleurodeles waltl</name>
    <name type="common">Iberian ribbed newt</name>
    <dbReference type="NCBI Taxonomy" id="8319"/>
    <lineage>
        <taxon>Eukaryota</taxon>
        <taxon>Metazoa</taxon>
        <taxon>Chordata</taxon>
        <taxon>Craniata</taxon>
        <taxon>Vertebrata</taxon>
        <taxon>Euteleostomi</taxon>
        <taxon>Amphibia</taxon>
        <taxon>Batrachia</taxon>
        <taxon>Caudata</taxon>
        <taxon>Salamandroidea</taxon>
        <taxon>Salamandridae</taxon>
        <taxon>Pleurodelinae</taxon>
        <taxon>Pleurodeles</taxon>
    </lineage>
</organism>
<dbReference type="InterPro" id="IPR018333">
    <property type="entry name" value="Squalene_cyclase"/>
</dbReference>
<evidence type="ECO:0000256" key="8">
    <source>
        <dbReference type="ARBA" id="ARBA00076442"/>
    </source>
</evidence>
<evidence type="ECO:0000256" key="4">
    <source>
        <dbReference type="ARBA" id="ARBA00029485"/>
    </source>
</evidence>
<dbReference type="GO" id="GO:0005811">
    <property type="term" value="C:lipid droplet"/>
    <property type="evidence" value="ECO:0007669"/>
    <property type="project" value="InterPro"/>
</dbReference>
<evidence type="ECO:0000313" key="11">
    <source>
        <dbReference type="EMBL" id="KAJ1187898.1"/>
    </source>
</evidence>
<sequence length="476" mass="54710">HIEDRSTVLGTALNYTSMRILGIGPDDPDLVRARNKLLSKGGAVGIPSWGKFWLAILNVYSWEGMNTVFPEMWLFPTWMPAHPSTLWCQFRQLYLPMSYCYAARLAAEEDDMILSLRQELYIEEYSSIHWPSQRNNISACDIYTPHSWLLTVIYAVLNVYEAHHNSSLRDRAMDMIYDHIKAEDRFTNCISVGAVSKTINMLVRWYVEGPTSPAFQEHVSRIPDYLWMGMDGMKMQGLNGSQSWYTAFAAQAFLEVRVLHSLFDISLVIMSSALWQAGAQEQAELISCLKKAREFLQVTQIPDNPPDYQKYYREMIKGAFPFSTRDSAWSTPDCTAEGLKAVMLLEEKCLFITDHIPNDRLYDAVNVLLSIRNSDGGFSSYETQRGGRLLELLNPSEMFGDIMVDYTFVECTSSVIQALKHFQDRFPDHREEEIRRDLSCDHRWMRGSLMRSARSMRRICAVDDCAPQRACLCFLC</sequence>
<evidence type="ECO:0000256" key="2">
    <source>
        <dbReference type="ARBA" id="ARBA00022737"/>
    </source>
</evidence>
<feature type="domain" description="Squalene cyclase N-terminal" evidence="10">
    <location>
        <begin position="7"/>
        <end position="189"/>
    </location>
</feature>
<keyword evidence="2" id="KW-0677">Repeat</keyword>
<evidence type="ECO:0000259" key="10">
    <source>
        <dbReference type="Pfam" id="PF13249"/>
    </source>
</evidence>
<evidence type="ECO:0000313" key="12">
    <source>
        <dbReference type="Proteomes" id="UP001066276"/>
    </source>
</evidence>
<accession>A0AAV7UJQ4</accession>
<comment type="function">
    <text evidence="5">Key enzyme in the cholesterol biosynthesis pathway. Catalyzes the cyclization of (S)-2,3 oxidosqualene to lanosterol, a reaction that forms the sterol nucleus. Through the production of lanosterol may regulate lens protein aggregation and increase transparency.</text>
</comment>
<dbReference type="InterPro" id="IPR008930">
    <property type="entry name" value="Terpenoid_cyclase/PrenylTrfase"/>
</dbReference>
<dbReference type="Proteomes" id="UP001066276">
    <property type="component" value="Chromosome 3_1"/>
</dbReference>
<dbReference type="GO" id="GO:0000250">
    <property type="term" value="F:lanosterol synthase activity"/>
    <property type="evidence" value="ECO:0007669"/>
    <property type="project" value="UniProtKB-EC"/>
</dbReference>
<dbReference type="GO" id="GO:0006695">
    <property type="term" value="P:cholesterol biosynthetic process"/>
    <property type="evidence" value="ECO:0007669"/>
    <property type="project" value="TreeGrafter"/>
</dbReference>
<dbReference type="FunFam" id="1.50.10.20:FF:000002">
    <property type="entry name" value="Terpene cyclase/mutase family member"/>
    <property type="match status" value="1"/>
</dbReference>
<keyword evidence="12" id="KW-1185">Reference proteome</keyword>
<comment type="caution">
    <text evidence="11">The sequence shown here is derived from an EMBL/GenBank/DDBJ whole genome shotgun (WGS) entry which is preliminary data.</text>
</comment>
<evidence type="ECO:0000256" key="7">
    <source>
        <dbReference type="ARBA" id="ARBA00070784"/>
    </source>
</evidence>
<feature type="non-terminal residue" evidence="11">
    <location>
        <position position="1"/>
    </location>
</feature>
<protein>
    <recommendedName>
        <fullName evidence="7">Lanosterol synthase</fullName>
        <ecNumber evidence="4">5.4.99.7</ecNumber>
    </recommendedName>
    <alternativeName>
        <fullName evidence="9">2,3-epoxysqualene--lanosterol cyclase</fullName>
    </alternativeName>
    <alternativeName>
        <fullName evidence="8">Oxidosqualene--lanosterol cyclase</fullName>
    </alternativeName>
</protein>
<evidence type="ECO:0000256" key="3">
    <source>
        <dbReference type="ARBA" id="ARBA00023235"/>
    </source>
</evidence>
<evidence type="ECO:0000256" key="6">
    <source>
        <dbReference type="ARBA" id="ARBA00060682"/>
    </source>
</evidence>
<dbReference type="NCBIfam" id="TIGR01787">
    <property type="entry name" value="squalene_cyclas"/>
    <property type="match status" value="1"/>
</dbReference>
<gene>
    <name evidence="11" type="ORF">NDU88_004664</name>
</gene>
<comment type="similarity">
    <text evidence="1">Belongs to the terpene cyclase/mutase family.</text>
</comment>
<dbReference type="Gene3D" id="1.50.10.20">
    <property type="match status" value="1"/>
</dbReference>
<dbReference type="EMBL" id="JANPWB010000005">
    <property type="protein sequence ID" value="KAJ1187898.1"/>
    <property type="molecule type" value="Genomic_DNA"/>
</dbReference>